<keyword evidence="4" id="KW-0902">Two-component regulatory system</keyword>
<dbReference type="InterPro" id="IPR011006">
    <property type="entry name" value="CheY-like_superfamily"/>
</dbReference>
<evidence type="ECO:0000313" key="13">
    <source>
        <dbReference type="Proteomes" id="UP000535838"/>
    </source>
</evidence>
<keyword evidence="6 9" id="KW-0238">DNA-binding</keyword>
<dbReference type="GO" id="GO:0000156">
    <property type="term" value="F:phosphorelay response regulator activity"/>
    <property type="evidence" value="ECO:0007669"/>
    <property type="project" value="TreeGrafter"/>
</dbReference>
<dbReference type="PROSITE" id="PS51755">
    <property type="entry name" value="OMPR_PHOB"/>
    <property type="match status" value="1"/>
</dbReference>
<keyword evidence="7" id="KW-0804">Transcription</keyword>
<feature type="domain" description="OmpR/PhoB-type" evidence="11">
    <location>
        <begin position="129"/>
        <end position="227"/>
    </location>
</feature>
<evidence type="ECO:0000256" key="3">
    <source>
        <dbReference type="ARBA" id="ARBA00022553"/>
    </source>
</evidence>
<feature type="DNA-binding region" description="OmpR/PhoB-type" evidence="9">
    <location>
        <begin position="129"/>
        <end position="227"/>
    </location>
</feature>
<dbReference type="SMART" id="SM00448">
    <property type="entry name" value="REC"/>
    <property type="match status" value="1"/>
</dbReference>
<protein>
    <submittedName>
        <fullName evidence="12">Response regulator transcription factor</fullName>
    </submittedName>
</protein>
<evidence type="ECO:0000313" key="12">
    <source>
        <dbReference type="EMBL" id="MBB6637652.1"/>
    </source>
</evidence>
<dbReference type="AlphaFoldDB" id="A0A841T252"/>
<gene>
    <name evidence="12" type="ORF">H7B67_26310</name>
</gene>
<keyword evidence="2" id="KW-0963">Cytoplasm</keyword>
<evidence type="ECO:0000259" key="11">
    <source>
        <dbReference type="PROSITE" id="PS51755"/>
    </source>
</evidence>
<name>A0A841T252_9BACL</name>
<dbReference type="InterPro" id="IPR039420">
    <property type="entry name" value="WalR-like"/>
</dbReference>
<dbReference type="SMART" id="SM00862">
    <property type="entry name" value="Trans_reg_C"/>
    <property type="match status" value="1"/>
</dbReference>
<evidence type="ECO:0000256" key="9">
    <source>
        <dbReference type="PROSITE-ProRule" id="PRU01091"/>
    </source>
</evidence>
<keyword evidence="3 8" id="KW-0597">Phosphoprotein</keyword>
<dbReference type="PROSITE" id="PS50110">
    <property type="entry name" value="RESPONSE_REGULATORY"/>
    <property type="match status" value="1"/>
</dbReference>
<dbReference type="RefSeq" id="WP_185122862.1">
    <property type="nucleotide sequence ID" value="NZ_JACJVQ010000024.1"/>
</dbReference>
<keyword evidence="5" id="KW-0805">Transcription regulation</keyword>
<evidence type="ECO:0000256" key="5">
    <source>
        <dbReference type="ARBA" id="ARBA00023015"/>
    </source>
</evidence>
<evidence type="ECO:0000256" key="4">
    <source>
        <dbReference type="ARBA" id="ARBA00023012"/>
    </source>
</evidence>
<reference evidence="12 13" key="1">
    <citation type="submission" date="2020-08" db="EMBL/GenBank/DDBJ databases">
        <title>Cohnella phylogeny.</title>
        <authorList>
            <person name="Dunlap C."/>
        </authorList>
    </citation>
    <scope>NUCLEOTIDE SEQUENCE [LARGE SCALE GENOMIC DNA]</scope>
    <source>
        <strain evidence="12 13">DSM 25241</strain>
    </source>
</reference>
<dbReference type="CDD" id="cd00383">
    <property type="entry name" value="trans_reg_C"/>
    <property type="match status" value="1"/>
</dbReference>
<dbReference type="Proteomes" id="UP000535838">
    <property type="component" value="Unassembled WGS sequence"/>
</dbReference>
<dbReference type="Gene3D" id="3.40.50.2300">
    <property type="match status" value="1"/>
</dbReference>
<sequence length="235" mass="27082">MYRILICEDDPKLAELMGDHIKKYGFEVAAVTDFGRILQQFRQVEPHLVLMDVNLPQYDGFYWCRQIRSVSTCPIIFISARAGEMDQVMALEYGADDYMTKPLQAEVMVAKIRSQLRRVYGEYAAQAEERVVREAGMTLYPERMELHYGDASVILTKKEALLAEAMLERYPRVVAREELLELLWDDQTYVDENTLNVNVTRLRKKLQEVGVPEGIETIRGAGYRIRPAEEGGKPR</sequence>
<dbReference type="FunFam" id="3.40.50.2300:FF:000065">
    <property type="entry name" value="DNA-binding response regulator"/>
    <property type="match status" value="1"/>
</dbReference>
<feature type="domain" description="Response regulatory" evidence="10">
    <location>
        <begin position="3"/>
        <end position="116"/>
    </location>
</feature>
<dbReference type="InterPro" id="IPR016032">
    <property type="entry name" value="Sig_transdc_resp-reg_C-effctor"/>
</dbReference>
<dbReference type="Pfam" id="PF00486">
    <property type="entry name" value="Trans_reg_C"/>
    <property type="match status" value="1"/>
</dbReference>
<evidence type="ECO:0000259" key="10">
    <source>
        <dbReference type="PROSITE" id="PS50110"/>
    </source>
</evidence>
<dbReference type="InterPro" id="IPR001789">
    <property type="entry name" value="Sig_transdc_resp-reg_receiver"/>
</dbReference>
<dbReference type="Pfam" id="PF00072">
    <property type="entry name" value="Response_reg"/>
    <property type="match status" value="1"/>
</dbReference>
<proteinExistence type="predicted"/>
<dbReference type="SUPFAM" id="SSF52172">
    <property type="entry name" value="CheY-like"/>
    <property type="match status" value="1"/>
</dbReference>
<comment type="subcellular location">
    <subcellularLocation>
        <location evidence="1">Cytoplasm</location>
    </subcellularLocation>
</comment>
<organism evidence="12 13">
    <name type="scientific">Cohnella thailandensis</name>
    <dbReference type="NCBI Taxonomy" id="557557"/>
    <lineage>
        <taxon>Bacteria</taxon>
        <taxon>Bacillati</taxon>
        <taxon>Bacillota</taxon>
        <taxon>Bacilli</taxon>
        <taxon>Bacillales</taxon>
        <taxon>Paenibacillaceae</taxon>
        <taxon>Cohnella</taxon>
    </lineage>
</organism>
<dbReference type="Gene3D" id="6.10.250.690">
    <property type="match status" value="1"/>
</dbReference>
<dbReference type="PANTHER" id="PTHR48111:SF31">
    <property type="entry name" value="TRANSCRIPTIONAL REGULATORY PROTEIN YXDJ"/>
    <property type="match status" value="1"/>
</dbReference>
<dbReference type="SUPFAM" id="SSF46894">
    <property type="entry name" value="C-terminal effector domain of the bipartite response regulators"/>
    <property type="match status" value="1"/>
</dbReference>
<dbReference type="GO" id="GO:0000976">
    <property type="term" value="F:transcription cis-regulatory region binding"/>
    <property type="evidence" value="ECO:0007669"/>
    <property type="project" value="TreeGrafter"/>
</dbReference>
<dbReference type="EMBL" id="JACJVQ010000024">
    <property type="protein sequence ID" value="MBB6637652.1"/>
    <property type="molecule type" value="Genomic_DNA"/>
</dbReference>
<dbReference type="CDD" id="cd18159">
    <property type="entry name" value="REC_OmpR_NsrR-like"/>
    <property type="match status" value="1"/>
</dbReference>
<dbReference type="Gene3D" id="1.10.10.10">
    <property type="entry name" value="Winged helix-like DNA-binding domain superfamily/Winged helix DNA-binding domain"/>
    <property type="match status" value="1"/>
</dbReference>
<feature type="modified residue" description="4-aspartylphosphate" evidence="8">
    <location>
        <position position="52"/>
    </location>
</feature>
<evidence type="ECO:0000256" key="7">
    <source>
        <dbReference type="ARBA" id="ARBA00023163"/>
    </source>
</evidence>
<dbReference type="InterPro" id="IPR001867">
    <property type="entry name" value="OmpR/PhoB-type_DNA-bd"/>
</dbReference>
<evidence type="ECO:0000256" key="2">
    <source>
        <dbReference type="ARBA" id="ARBA00022490"/>
    </source>
</evidence>
<dbReference type="PANTHER" id="PTHR48111">
    <property type="entry name" value="REGULATOR OF RPOS"/>
    <property type="match status" value="1"/>
</dbReference>
<evidence type="ECO:0000256" key="6">
    <source>
        <dbReference type="ARBA" id="ARBA00023125"/>
    </source>
</evidence>
<dbReference type="GO" id="GO:0005829">
    <property type="term" value="C:cytosol"/>
    <property type="evidence" value="ECO:0007669"/>
    <property type="project" value="TreeGrafter"/>
</dbReference>
<evidence type="ECO:0000256" key="8">
    <source>
        <dbReference type="PROSITE-ProRule" id="PRU00169"/>
    </source>
</evidence>
<keyword evidence="13" id="KW-1185">Reference proteome</keyword>
<evidence type="ECO:0000256" key="1">
    <source>
        <dbReference type="ARBA" id="ARBA00004496"/>
    </source>
</evidence>
<accession>A0A841T252</accession>
<comment type="caution">
    <text evidence="12">The sequence shown here is derived from an EMBL/GenBank/DDBJ whole genome shotgun (WGS) entry which is preliminary data.</text>
</comment>
<dbReference type="GO" id="GO:0032993">
    <property type="term" value="C:protein-DNA complex"/>
    <property type="evidence" value="ECO:0007669"/>
    <property type="project" value="TreeGrafter"/>
</dbReference>
<dbReference type="InterPro" id="IPR036388">
    <property type="entry name" value="WH-like_DNA-bd_sf"/>
</dbReference>
<dbReference type="GO" id="GO:0006355">
    <property type="term" value="P:regulation of DNA-templated transcription"/>
    <property type="evidence" value="ECO:0007669"/>
    <property type="project" value="InterPro"/>
</dbReference>